<reference evidence="3 4" key="1">
    <citation type="journal article" date="2016" name="Mol. Biol. Evol.">
        <title>Comparative Genomics of Early-Diverging Mushroom-Forming Fungi Provides Insights into the Origins of Lignocellulose Decay Capabilities.</title>
        <authorList>
            <person name="Nagy L.G."/>
            <person name="Riley R."/>
            <person name="Tritt A."/>
            <person name="Adam C."/>
            <person name="Daum C."/>
            <person name="Floudas D."/>
            <person name="Sun H."/>
            <person name="Yadav J.S."/>
            <person name="Pangilinan J."/>
            <person name="Larsson K.H."/>
            <person name="Matsuura K."/>
            <person name="Barry K."/>
            <person name="Labutti K."/>
            <person name="Kuo R."/>
            <person name="Ohm R.A."/>
            <person name="Bhattacharya S.S."/>
            <person name="Shirouzu T."/>
            <person name="Yoshinaga Y."/>
            <person name="Martin F.M."/>
            <person name="Grigoriev I.V."/>
            <person name="Hibbett D.S."/>
        </authorList>
    </citation>
    <scope>NUCLEOTIDE SEQUENCE [LARGE SCALE GENOMIC DNA]</scope>
    <source>
        <strain evidence="3 4">93-53</strain>
    </source>
</reference>
<dbReference type="InParanoid" id="A0A165HQR2"/>
<dbReference type="GO" id="GO:0005739">
    <property type="term" value="C:mitochondrion"/>
    <property type="evidence" value="ECO:0007669"/>
    <property type="project" value="TreeGrafter"/>
</dbReference>
<dbReference type="SUPFAM" id="SSF117281">
    <property type="entry name" value="Kelch motif"/>
    <property type="match status" value="1"/>
</dbReference>
<evidence type="ECO:0000256" key="1">
    <source>
        <dbReference type="ARBA" id="ARBA00022441"/>
    </source>
</evidence>
<keyword evidence="1" id="KW-0880">Kelch repeat</keyword>
<dbReference type="FunCoup" id="A0A165HQR2">
    <property type="interactions" value="111"/>
</dbReference>
<dbReference type="EMBL" id="KV427606">
    <property type="protein sequence ID" value="KZT12059.1"/>
    <property type="molecule type" value="Genomic_DNA"/>
</dbReference>
<sequence length="595" mass="66860">MYPISDLTAFCRRTTGFVPPKLVGASTTVIGSKMYLYGGRLVSERKMVSDIYVFDFETCSWDRIPQSPSDDIPQARYFHSADTWHNHLIIFGGMAIKPQSDNPEDLCVLNDVRLFDLTTGHWLPAATTSGDSSLVPNARYAHLSSVTADRLFVIGGQDLDNVWLDDVYIYDLAAKVWVQRREYARHCGTYRSVAATADTRVRLPQEELRTGQASSSLGPPGTRFKVNKAAPPTAQVTQSESLVHLPYSAPPTDEYPCDIFLFSNYNFTDVQRELEVFSPLSDGDFTVSDRSASMTGTSFPPGLRFPTGAILGTHFIVAGTYLSQTYQSFSIWALDLINMTWSRIDPGSALATGSWFRSCLWPAANKFMVFGNRHGNLVEDYNRRLLSWDHVTCIDLEAFGIYQPPFPLLDVPSQELGLAAFEEGVLTDFEIVCDDGRKIRCSRKMLEERWPWFKEQQRRFVQAAKREAEAMPTIPEHVPLPELPGGYDGQEPRPDPRLTPRAFHLSEPYPITLALVQYFYSMALITPLQHAPAVLTQLLLLSSTYELAHLQSLVKHAMHRALSYATSVGIYGVSTLCGCRSLQIRYVFRFPSINI</sequence>
<dbReference type="RefSeq" id="XP_040769707.1">
    <property type="nucleotide sequence ID" value="XM_040903634.1"/>
</dbReference>
<gene>
    <name evidence="3" type="ORF">LAESUDRAFT_640989</name>
</gene>
<dbReference type="AlphaFoldDB" id="A0A165HQR2"/>
<name>A0A165HQR2_9APHY</name>
<keyword evidence="2" id="KW-0677">Repeat</keyword>
<organism evidence="3 4">
    <name type="scientific">Laetiporus sulphureus 93-53</name>
    <dbReference type="NCBI Taxonomy" id="1314785"/>
    <lineage>
        <taxon>Eukaryota</taxon>
        <taxon>Fungi</taxon>
        <taxon>Dikarya</taxon>
        <taxon>Basidiomycota</taxon>
        <taxon>Agaricomycotina</taxon>
        <taxon>Agaricomycetes</taxon>
        <taxon>Polyporales</taxon>
        <taxon>Laetiporus</taxon>
    </lineage>
</organism>
<dbReference type="InterPro" id="IPR015915">
    <property type="entry name" value="Kelch-typ_b-propeller"/>
</dbReference>
<dbReference type="GO" id="GO:0005829">
    <property type="term" value="C:cytosol"/>
    <property type="evidence" value="ECO:0007669"/>
    <property type="project" value="TreeGrafter"/>
</dbReference>
<dbReference type="PANTHER" id="PTHR43503">
    <property type="entry name" value="MCG48959-RELATED"/>
    <property type="match status" value="1"/>
</dbReference>
<dbReference type="PANTHER" id="PTHR43503:SF2">
    <property type="entry name" value="NEGATIVE REGULATOR OF SPORULATION MDS3-RELATED"/>
    <property type="match status" value="1"/>
</dbReference>
<dbReference type="GeneID" id="63820664"/>
<dbReference type="InterPro" id="IPR011333">
    <property type="entry name" value="SKP1/BTB/POZ_sf"/>
</dbReference>
<dbReference type="STRING" id="1314785.A0A165HQR2"/>
<evidence type="ECO:0000313" key="3">
    <source>
        <dbReference type="EMBL" id="KZT12059.1"/>
    </source>
</evidence>
<keyword evidence="4" id="KW-1185">Reference proteome</keyword>
<protein>
    <submittedName>
        <fullName evidence="3">Regulatory protein ral2</fullName>
    </submittedName>
</protein>
<proteinExistence type="predicted"/>
<dbReference type="Gene3D" id="3.30.710.10">
    <property type="entry name" value="Potassium Channel Kv1.1, Chain A"/>
    <property type="match status" value="1"/>
</dbReference>
<evidence type="ECO:0000256" key="2">
    <source>
        <dbReference type="ARBA" id="ARBA00022737"/>
    </source>
</evidence>
<dbReference type="OrthoDB" id="10001928at2759"/>
<dbReference type="GO" id="GO:0045454">
    <property type="term" value="P:cell redox homeostasis"/>
    <property type="evidence" value="ECO:0007669"/>
    <property type="project" value="TreeGrafter"/>
</dbReference>
<dbReference type="Pfam" id="PF24681">
    <property type="entry name" value="Kelch_KLHDC2_KLHL20_DRC7"/>
    <property type="match status" value="1"/>
</dbReference>
<evidence type="ECO:0000313" key="4">
    <source>
        <dbReference type="Proteomes" id="UP000076871"/>
    </source>
</evidence>
<dbReference type="Gene3D" id="2.120.10.80">
    <property type="entry name" value="Kelch-type beta propeller"/>
    <property type="match status" value="2"/>
</dbReference>
<dbReference type="Proteomes" id="UP000076871">
    <property type="component" value="Unassembled WGS sequence"/>
</dbReference>
<accession>A0A165HQR2</accession>